<protein>
    <recommendedName>
        <fullName evidence="2 3">Single-stranded DNA-binding protein</fullName>
        <shortName evidence="2">SSB</shortName>
    </recommendedName>
</protein>
<dbReference type="GO" id="GO:0009295">
    <property type="term" value="C:nucleoid"/>
    <property type="evidence" value="ECO:0007669"/>
    <property type="project" value="TreeGrafter"/>
</dbReference>
<proteinExistence type="inferred from homology"/>
<dbReference type="AlphaFoldDB" id="A0A921G2Y3"/>
<dbReference type="PANTHER" id="PTHR10302:SF27">
    <property type="entry name" value="SINGLE-STRANDED DNA-BINDING PROTEIN"/>
    <property type="match status" value="1"/>
</dbReference>
<evidence type="ECO:0000256" key="3">
    <source>
        <dbReference type="PIRNR" id="PIRNR002070"/>
    </source>
</evidence>
<comment type="caution">
    <text evidence="4">The sequence shown here is derived from an EMBL/GenBank/DDBJ whole genome shotgun (WGS) entry which is preliminary data.</text>
</comment>
<comment type="subunit">
    <text evidence="2">Homotetramer.</text>
</comment>
<dbReference type="PANTHER" id="PTHR10302">
    <property type="entry name" value="SINGLE-STRANDED DNA-BINDING PROTEIN"/>
    <property type="match status" value="1"/>
</dbReference>
<accession>A0A921G2Y3</accession>
<dbReference type="GO" id="GO:0006260">
    <property type="term" value="P:DNA replication"/>
    <property type="evidence" value="ECO:0007669"/>
    <property type="project" value="InterPro"/>
</dbReference>
<dbReference type="InterPro" id="IPR012340">
    <property type="entry name" value="NA-bd_OB-fold"/>
</dbReference>
<dbReference type="InterPro" id="IPR011344">
    <property type="entry name" value="ssDNA-bd"/>
</dbReference>
<comment type="caution">
    <text evidence="2">Lacks conserved residue(s) required for the propagation of feature annotation.</text>
</comment>
<dbReference type="NCBIfam" id="TIGR00621">
    <property type="entry name" value="ssb"/>
    <property type="match status" value="1"/>
</dbReference>
<dbReference type="Pfam" id="PF00436">
    <property type="entry name" value="SSB"/>
    <property type="match status" value="1"/>
</dbReference>
<evidence type="ECO:0000313" key="5">
    <source>
        <dbReference type="Proteomes" id="UP000698173"/>
    </source>
</evidence>
<name>A0A921G2Y3_SPOPS</name>
<dbReference type="PROSITE" id="PS50935">
    <property type="entry name" value="SSB"/>
    <property type="match status" value="1"/>
</dbReference>
<dbReference type="GO" id="GO:0003697">
    <property type="term" value="F:single-stranded DNA binding"/>
    <property type="evidence" value="ECO:0007669"/>
    <property type="project" value="UniProtKB-UniRule"/>
</dbReference>
<dbReference type="SUPFAM" id="SSF50249">
    <property type="entry name" value="Nucleic acid-binding proteins"/>
    <property type="match status" value="1"/>
</dbReference>
<dbReference type="Proteomes" id="UP000698173">
    <property type="component" value="Unassembled WGS sequence"/>
</dbReference>
<dbReference type="EMBL" id="DYWT01000309">
    <property type="protein sequence ID" value="HJF34164.1"/>
    <property type="molecule type" value="Genomic_DNA"/>
</dbReference>
<reference evidence="4" key="2">
    <citation type="submission" date="2021-09" db="EMBL/GenBank/DDBJ databases">
        <authorList>
            <person name="Gilroy R."/>
        </authorList>
    </citation>
    <scope>NUCLEOTIDE SEQUENCE</scope>
    <source>
        <strain evidence="4">CHK171-7178</strain>
    </source>
</reference>
<reference evidence="4" key="1">
    <citation type="journal article" date="2021" name="PeerJ">
        <title>Extensive microbial diversity within the chicken gut microbiome revealed by metagenomics and culture.</title>
        <authorList>
            <person name="Gilroy R."/>
            <person name="Ravi A."/>
            <person name="Getino M."/>
            <person name="Pursley I."/>
            <person name="Horton D.L."/>
            <person name="Alikhan N.F."/>
            <person name="Baker D."/>
            <person name="Gharbi K."/>
            <person name="Hall N."/>
            <person name="Watson M."/>
            <person name="Adriaenssens E.M."/>
            <person name="Foster-Nyarko E."/>
            <person name="Jarju S."/>
            <person name="Secka A."/>
            <person name="Antonio M."/>
            <person name="Oren A."/>
            <person name="Chaudhuri R.R."/>
            <person name="La Ragione R."/>
            <person name="Hildebrand F."/>
            <person name="Pallen M.J."/>
        </authorList>
    </citation>
    <scope>NUCLEOTIDE SEQUENCE</scope>
    <source>
        <strain evidence="4">CHK171-7178</strain>
    </source>
</reference>
<dbReference type="PIRSF" id="PIRSF002070">
    <property type="entry name" value="SSB"/>
    <property type="match status" value="1"/>
</dbReference>
<gene>
    <name evidence="4" type="primary">ssb</name>
    <name evidence="4" type="ORF">K8V56_20575</name>
</gene>
<sequence>MKSINGRGGNRLNQVALVGRITKDPILRKISEGRLQTSFVLAVNRNFKNQKVEMETDFVLCTMWGKVAENTAKHCGKGSLIGVGGRIQSRSYERHDKSRVYVTEVIGEDVRFILTKRRADDNLYSEHVVSTTPPAAGKSDEEHFNLPNRETEGLPIF</sequence>
<dbReference type="HAMAP" id="MF_00984">
    <property type="entry name" value="SSB"/>
    <property type="match status" value="1"/>
</dbReference>
<evidence type="ECO:0000256" key="1">
    <source>
        <dbReference type="ARBA" id="ARBA00023125"/>
    </source>
</evidence>
<organism evidence="4 5">
    <name type="scientific">Sporosarcina psychrophila</name>
    <name type="common">Bacillus psychrophilus</name>
    <dbReference type="NCBI Taxonomy" id="1476"/>
    <lineage>
        <taxon>Bacteria</taxon>
        <taxon>Bacillati</taxon>
        <taxon>Bacillota</taxon>
        <taxon>Bacilli</taxon>
        <taxon>Bacillales</taxon>
        <taxon>Caryophanaceae</taxon>
        <taxon>Sporosarcina</taxon>
    </lineage>
</organism>
<evidence type="ECO:0000256" key="2">
    <source>
        <dbReference type="HAMAP-Rule" id="MF_00984"/>
    </source>
</evidence>
<evidence type="ECO:0000313" key="4">
    <source>
        <dbReference type="EMBL" id="HJF34164.1"/>
    </source>
</evidence>
<dbReference type="Gene3D" id="2.40.50.140">
    <property type="entry name" value="Nucleic acid-binding proteins"/>
    <property type="match status" value="1"/>
</dbReference>
<keyword evidence="1 2" id="KW-0238">DNA-binding</keyword>
<dbReference type="CDD" id="cd04496">
    <property type="entry name" value="SSB_OBF"/>
    <property type="match status" value="1"/>
</dbReference>
<dbReference type="InterPro" id="IPR000424">
    <property type="entry name" value="Primosome_PriB/ssb"/>
</dbReference>